<sequence length="237" mass="27570">MRLYGRIWCRQKFNRNTNRRMSAISIDSRGIPSEWGDQTERLKIVKVAQYSDEWTTVKSQFKTTLSSANITNIFRIQNRMLWKSYIQEKSRLLRKNKGEVNEKQLFHGTRKNAPSLIYNGEEGFEMRLAGDGMWGQANYFAVNASYSDDYAFVQDGVRAIFLVSVLTGKSCKMEPDRSLRIPPEIPRPTVKGDSVRSTLPYAKRRYDSVNGFTNGSEVYMTYDNRKSYPTYLINYQK</sequence>
<reference evidence="3" key="1">
    <citation type="submission" date="2023-03" db="EMBL/GenBank/DDBJ databases">
        <authorList>
            <person name="Steffen K."/>
            <person name="Cardenas P."/>
        </authorList>
    </citation>
    <scope>NUCLEOTIDE SEQUENCE</scope>
</reference>
<dbReference type="GO" id="GO:0005634">
    <property type="term" value="C:nucleus"/>
    <property type="evidence" value="ECO:0007669"/>
    <property type="project" value="TreeGrafter"/>
</dbReference>
<evidence type="ECO:0000256" key="1">
    <source>
        <dbReference type="RuleBase" id="RU362114"/>
    </source>
</evidence>
<keyword evidence="1" id="KW-0808">Transferase</keyword>
<keyword evidence="4" id="KW-1185">Reference proteome</keyword>
<accession>A0AA35VWD2</accession>
<comment type="caution">
    <text evidence="3">The sequence shown here is derived from an EMBL/GenBank/DDBJ whole genome shotgun (WGS) entry which is preliminary data.</text>
</comment>
<name>A0AA35VWD2_GEOBA</name>
<keyword evidence="1" id="KW-0328">Glycosyltransferase</keyword>
<evidence type="ECO:0000313" key="4">
    <source>
        <dbReference type="Proteomes" id="UP001174909"/>
    </source>
</evidence>
<dbReference type="InterPro" id="IPR051712">
    <property type="entry name" value="ARTD-AVP"/>
</dbReference>
<keyword evidence="1" id="KW-0520">NAD</keyword>
<evidence type="ECO:0000313" key="3">
    <source>
        <dbReference type="EMBL" id="CAI7995263.1"/>
    </source>
</evidence>
<dbReference type="EMBL" id="CASHTH010000241">
    <property type="protein sequence ID" value="CAI7995263.1"/>
    <property type="molecule type" value="Genomic_DNA"/>
</dbReference>
<dbReference type="GO" id="GO:0003950">
    <property type="term" value="F:NAD+ poly-ADP-ribosyltransferase activity"/>
    <property type="evidence" value="ECO:0007669"/>
    <property type="project" value="UniProtKB-UniRule"/>
</dbReference>
<protein>
    <recommendedName>
        <fullName evidence="1">Poly [ADP-ribose] polymerase</fullName>
        <shortName evidence="1">PARP</shortName>
        <ecNumber evidence="1">2.4.2.-</ecNumber>
    </recommendedName>
</protein>
<gene>
    <name evidence="3" type="ORF">GBAR_LOCUS1659</name>
</gene>
<dbReference type="EC" id="2.4.2.-" evidence="1"/>
<dbReference type="InterPro" id="IPR012317">
    <property type="entry name" value="Poly(ADP-ribose)pol_cat_dom"/>
</dbReference>
<proteinExistence type="predicted"/>
<organism evidence="3 4">
    <name type="scientific">Geodia barretti</name>
    <name type="common">Barrett's horny sponge</name>
    <dbReference type="NCBI Taxonomy" id="519541"/>
    <lineage>
        <taxon>Eukaryota</taxon>
        <taxon>Metazoa</taxon>
        <taxon>Porifera</taxon>
        <taxon>Demospongiae</taxon>
        <taxon>Heteroscleromorpha</taxon>
        <taxon>Tetractinellida</taxon>
        <taxon>Astrophorina</taxon>
        <taxon>Geodiidae</taxon>
        <taxon>Geodia</taxon>
    </lineage>
</organism>
<dbReference type="PANTHER" id="PTHR45740:SF2">
    <property type="entry name" value="POLY [ADP-RIBOSE] POLYMERASE"/>
    <property type="match status" value="1"/>
</dbReference>
<evidence type="ECO:0000259" key="2">
    <source>
        <dbReference type="PROSITE" id="PS51059"/>
    </source>
</evidence>
<dbReference type="Gene3D" id="3.90.228.10">
    <property type="match status" value="1"/>
</dbReference>
<dbReference type="AlphaFoldDB" id="A0AA35VWD2"/>
<dbReference type="SUPFAM" id="SSF56399">
    <property type="entry name" value="ADP-ribosylation"/>
    <property type="match status" value="1"/>
</dbReference>
<dbReference type="GO" id="GO:1990404">
    <property type="term" value="F:NAD+-protein mono-ADP-ribosyltransferase activity"/>
    <property type="evidence" value="ECO:0007669"/>
    <property type="project" value="TreeGrafter"/>
</dbReference>
<feature type="domain" description="PARP catalytic" evidence="2">
    <location>
        <begin position="31"/>
        <end position="237"/>
    </location>
</feature>
<dbReference type="PROSITE" id="PS51059">
    <property type="entry name" value="PARP_CATALYTIC"/>
    <property type="match status" value="1"/>
</dbReference>
<dbReference type="Pfam" id="PF00644">
    <property type="entry name" value="PARP"/>
    <property type="match status" value="1"/>
</dbReference>
<dbReference type="PANTHER" id="PTHR45740">
    <property type="entry name" value="POLY [ADP-RIBOSE] POLYMERASE"/>
    <property type="match status" value="1"/>
</dbReference>
<dbReference type="Proteomes" id="UP001174909">
    <property type="component" value="Unassembled WGS sequence"/>
</dbReference>